<dbReference type="Proteomes" id="UP000052167">
    <property type="component" value="Unassembled WGS sequence"/>
</dbReference>
<dbReference type="EMBL" id="JOKJ01000025">
    <property type="protein sequence ID" value="KEQ04414.1"/>
    <property type="molecule type" value="Genomic_DNA"/>
</dbReference>
<proteinExistence type="predicted"/>
<evidence type="ECO:0000313" key="2">
    <source>
        <dbReference type="Proteomes" id="UP000052167"/>
    </source>
</evidence>
<dbReference type="AlphaFoldDB" id="A0A922NYY3"/>
<accession>A0A922NYY3</accession>
<keyword evidence="2" id="KW-1185">Reference proteome</keyword>
<comment type="caution">
    <text evidence="1">The sequence shown here is derived from an EMBL/GenBank/DDBJ whole genome shotgun (WGS) entry which is preliminary data.</text>
</comment>
<sequence>MQKEAVMTDLFLLSERQMARIKVAGSASCSSSLQARSMIANISVDEAPLVRGAENAGTLHHNSTSTPIS</sequence>
<reference evidence="1 2" key="1">
    <citation type="submission" date="2014-06" db="EMBL/GenBank/DDBJ databases">
        <title>Rhizobium pelagicum/R2-400B4.</title>
        <authorList>
            <person name="Kimes N.E."/>
            <person name="Lopez-Perez M."/>
        </authorList>
    </citation>
    <scope>NUCLEOTIDE SEQUENCE [LARGE SCALE GENOMIC DNA]</scope>
    <source>
        <strain evidence="1 2">R2-400B4</strain>
    </source>
</reference>
<name>A0A922NYY3_9HYPH</name>
<organism evidence="1 2">
    <name type="scientific">Pseudorhizobium pelagicum</name>
    <dbReference type="NCBI Taxonomy" id="1509405"/>
    <lineage>
        <taxon>Bacteria</taxon>
        <taxon>Pseudomonadati</taxon>
        <taxon>Pseudomonadota</taxon>
        <taxon>Alphaproteobacteria</taxon>
        <taxon>Hyphomicrobiales</taxon>
        <taxon>Rhizobiaceae</taxon>
        <taxon>Rhizobium/Agrobacterium group</taxon>
        <taxon>Pseudorhizobium</taxon>
    </lineage>
</organism>
<gene>
    <name evidence="1" type="ORF">GV68_13110</name>
</gene>
<protein>
    <submittedName>
        <fullName evidence="1">Uncharacterized protein</fullName>
    </submittedName>
</protein>
<evidence type="ECO:0000313" key="1">
    <source>
        <dbReference type="EMBL" id="KEQ04414.1"/>
    </source>
</evidence>